<dbReference type="SUPFAM" id="SSF50341">
    <property type="entry name" value="CheW-like"/>
    <property type="match status" value="2"/>
</dbReference>
<dbReference type="Proteomes" id="UP000245657">
    <property type="component" value="Unassembled WGS sequence"/>
</dbReference>
<reference evidence="2 3" key="1">
    <citation type="submission" date="2018-05" db="EMBL/GenBank/DDBJ databases">
        <title>Draft genome of Methanospirillum lacunae Ki8-1.</title>
        <authorList>
            <person name="Dueholm M.S."/>
            <person name="Nielsen P.H."/>
            <person name="Bakmann L.F."/>
            <person name="Otzen D.E."/>
        </authorList>
    </citation>
    <scope>NUCLEOTIDE SEQUENCE [LARGE SCALE GENOMIC DNA]</scope>
    <source>
        <strain evidence="2 3">Ki8-1</strain>
    </source>
</reference>
<dbReference type="Gene3D" id="2.40.50.180">
    <property type="entry name" value="CheA-289, Domain 4"/>
    <property type="match status" value="2"/>
</dbReference>
<dbReference type="InterPro" id="IPR039315">
    <property type="entry name" value="CheW"/>
</dbReference>
<evidence type="ECO:0000313" key="2">
    <source>
        <dbReference type="EMBL" id="PWR73172.1"/>
    </source>
</evidence>
<dbReference type="InterPro" id="IPR002545">
    <property type="entry name" value="CheW-lke_dom"/>
</dbReference>
<dbReference type="OrthoDB" id="115049at2157"/>
<name>A0A2V2MZ07_9EURY</name>
<comment type="caution">
    <text evidence="2">The sequence shown here is derived from an EMBL/GenBank/DDBJ whole genome shotgun (WGS) entry which is preliminary data.</text>
</comment>
<sequence length="349" mass="38258">MANILHFSIGGVQGAIPLDESMYLVRMAAFDTKPSDSPGVSGTLNLHGTRVLVYSLRSLFGLPKRSPCLNDSLIIAKTGKSTVALWVDETYVVRDNMGNEIPDVPPEYSIPGIIFTKELVFISDLTLFLESWNTGYNEISIPLTNRIADLPKTQSNYFSGLDESPDIGKIRKQLSDRARDLARLEGGLPEPSSLEVIKFRLVYRDYAAEMRFVREVVLTREITPVPTAPDHIIGVCPVRGEIIPLVDLRVLLSIPERGLTDLNQVIVLTDGHITFGILADQITGISLLPIEELQKAGPEFAPGQPNYIFGIMNTGLIVINAAAILKDPKMIVDQSGELEHSVATGKRAV</sequence>
<organism evidence="2 3">
    <name type="scientific">Methanospirillum lacunae</name>
    <dbReference type="NCBI Taxonomy" id="668570"/>
    <lineage>
        <taxon>Archaea</taxon>
        <taxon>Methanobacteriati</taxon>
        <taxon>Methanobacteriota</taxon>
        <taxon>Stenosarchaea group</taxon>
        <taxon>Methanomicrobia</taxon>
        <taxon>Methanomicrobiales</taxon>
        <taxon>Methanospirillaceae</taxon>
        <taxon>Methanospirillum</taxon>
    </lineage>
</organism>
<dbReference type="GO" id="GO:0006935">
    <property type="term" value="P:chemotaxis"/>
    <property type="evidence" value="ECO:0007669"/>
    <property type="project" value="InterPro"/>
</dbReference>
<dbReference type="PANTHER" id="PTHR22617">
    <property type="entry name" value="CHEMOTAXIS SENSOR HISTIDINE KINASE-RELATED"/>
    <property type="match status" value="1"/>
</dbReference>
<dbReference type="PANTHER" id="PTHR22617:SF43">
    <property type="entry name" value="PROTEIN PILI"/>
    <property type="match status" value="1"/>
</dbReference>
<dbReference type="Gene3D" id="2.30.30.40">
    <property type="entry name" value="SH3 Domains"/>
    <property type="match status" value="1"/>
</dbReference>
<keyword evidence="3" id="KW-1185">Reference proteome</keyword>
<protein>
    <submittedName>
        <fullName evidence="2">Chemotaxis protein CheW</fullName>
    </submittedName>
</protein>
<dbReference type="EMBL" id="QGMY01000003">
    <property type="protein sequence ID" value="PWR73172.1"/>
    <property type="molecule type" value="Genomic_DNA"/>
</dbReference>
<dbReference type="SMART" id="SM00260">
    <property type="entry name" value="CheW"/>
    <property type="match status" value="1"/>
</dbReference>
<gene>
    <name evidence="2" type="ORF">DK846_04910</name>
</gene>
<dbReference type="GO" id="GO:0007165">
    <property type="term" value="P:signal transduction"/>
    <property type="evidence" value="ECO:0007669"/>
    <property type="project" value="InterPro"/>
</dbReference>
<evidence type="ECO:0000259" key="1">
    <source>
        <dbReference type="PROSITE" id="PS50851"/>
    </source>
</evidence>
<dbReference type="AlphaFoldDB" id="A0A2V2MZ07"/>
<dbReference type="Pfam" id="PF01584">
    <property type="entry name" value="CheW"/>
    <property type="match status" value="2"/>
</dbReference>
<dbReference type="GeneID" id="97549889"/>
<evidence type="ECO:0000313" key="3">
    <source>
        <dbReference type="Proteomes" id="UP000245657"/>
    </source>
</evidence>
<dbReference type="GO" id="GO:0005829">
    <property type="term" value="C:cytosol"/>
    <property type="evidence" value="ECO:0007669"/>
    <property type="project" value="TreeGrafter"/>
</dbReference>
<feature type="domain" description="CheW-like" evidence="1">
    <location>
        <begin position="1"/>
        <end position="134"/>
    </location>
</feature>
<dbReference type="InterPro" id="IPR036061">
    <property type="entry name" value="CheW-like_dom_sf"/>
</dbReference>
<dbReference type="PROSITE" id="PS50851">
    <property type="entry name" value="CHEW"/>
    <property type="match status" value="2"/>
</dbReference>
<feature type="domain" description="CheW-like" evidence="1">
    <location>
        <begin position="193"/>
        <end position="337"/>
    </location>
</feature>
<accession>A0A2V2MZ07</accession>
<dbReference type="RefSeq" id="WP_109967826.1">
    <property type="nucleotide sequence ID" value="NZ_CP176093.1"/>
</dbReference>
<proteinExistence type="predicted"/>